<protein>
    <recommendedName>
        <fullName evidence="1">F-box domain-containing protein</fullName>
    </recommendedName>
</protein>
<accession>A0ABR1VWV9</accession>
<dbReference type="CDD" id="cd09917">
    <property type="entry name" value="F-box_SF"/>
    <property type="match status" value="1"/>
</dbReference>
<name>A0ABR1VWV9_9PEZI</name>
<dbReference type="InterPro" id="IPR046676">
    <property type="entry name" value="DUF6546"/>
</dbReference>
<dbReference type="RefSeq" id="XP_066666685.1">
    <property type="nucleotide sequence ID" value="XM_066814723.1"/>
</dbReference>
<dbReference type="Pfam" id="PF20183">
    <property type="entry name" value="DUF6546"/>
    <property type="match status" value="1"/>
</dbReference>
<evidence type="ECO:0000259" key="1">
    <source>
        <dbReference type="SMART" id="SM00256"/>
    </source>
</evidence>
<organism evidence="2 3">
    <name type="scientific">Apiospora hydei</name>
    <dbReference type="NCBI Taxonomy" id="1337664"/>
    <lineage>
        <taxon>Eukaryota</taxon>
        <taxon>Fungi</taxon>
        <taxon>Dikarya</taxon>
        <taxon>Ascomycota</taxon>
        <taxon>Pezizomycotina</taxon>
        <taxon>Sordariomycetes</taxon>
        <taxon>Xylariomycetidae</taxon>
        <taxon>Amphisphaeriales</taxon>
        <taxon>Apiosporaceae</taxon>
        <taxon>Apiospora</taxon>
    </lineage>
</organism>
<dbReference type="Pfam" id="PF12937">
    <property type="entry name" value="F-box-like"/>
    <property type="match status" value="1"/>
</dbReference>
<keyword evidence="3" id="KW-1185">Reference proteome</keyword>
<dbReference type="Proteomes" id="UP001433268">
    <property type="component" value="Unassembled WGS sequence"/>
</dbReference>
<reference evidence="2 3" key="1">
    <citation type="submission" date="2023-01" db="EMBL/GenBank/DDBJ databases">
        <title>Analysis of 21 Apiospora genomes using comparative genomics revels a genus with tremendous synthesis potential of carbohydrate active enzymes and secondary metabolites.</title>
        <authorList>
            <person name="Sorensen T."/>
        </authorList>
    </citation>
    <scope>NUCLEOTIDE SEQUENCE [LARGE SCALE GENOMIC DNA]</scope>
    <source>
        <strain evidence="2 3">CBS 114990</strain>
    </source>
</reference>
<feature type="domain" description="F-box" evidence="1">
    <location>
        <begin position="8"/>
        <end position="48"/>
    </location>
</feature>
<dbReference type="SMART" id="SM00256">
    <property type="entry name" value="FBOX"/>
    <property type="match status" value="1"/>
</dbReference>
<dbReference type="SUPFAM" id="SSF81383">
    <property type="entry name" value="F-box domain"/>
    <property type="match status" value="1"/>
</dbReference>
<gene>
    <name evidence="2" type="ORF">PG997_010408</name>
</gene>
<dbReference type="GeneID" id="92047783"/>
<dbReference type="InterPro" id="IPR001810">
    <property type="entry name" value="F-box_dom"/>
</dbReference>
<sequence>MTYYGKTLPAEVILMILGQIDGAQRPTCAAVCKSWQVIVERSTFNKLVLEPKDIFQFVEIMRHNRPRQLILKHVVFCVPMDDSLRFFDPPEPDDSDTESEDVYEECEEYDRIVDMNDVRVRGQKSKFKSAIASLFAALNVFNNTDLTFRLDLTTIGTDSPQKTRAVKLQGLTEWHTLDVRLNYSSDDAEDEESPWIQFYSEGRPIVPTSPASFNDMNWDTFTISRKVDKKYRALPTVQAVTDFRVSCQSFHYIRDLSRSVMMRSFPNLKHVAFEKWHEERPCHWRSIFIRLDWFGAMLPNWPQSLKRIYLYQVPFDINSDEDSDPHIDVDEGSLFRNKDTEASAALGWKDSSVDFLDWTTGWRPTMRKLTDRILPQHLALRSRGMEELGICNIIEGRQFFAAFKNNEPLPLWPDLRLLTLTTSLKPGVEDDENGAELLQGFLKRLPEFVRRMFKLQTLELYEADDKGAALLQFSRSPKDGGRAAVRWFSTWPLAIDNDVRTAWESIPSEDGHSRVEFLPEEVVGVYRGPADFVATYLLTRDRIMDPDTLREQVDLEMVRADIAP</sequence>
<proteinExistence type="predicted"/>
<evidence type="ECO:0000313" key="2">
    <source>
        <dbReference type="EMBL" id="KAK8075745.1"/>
    </source>
</evidence>
<evidence type="ECO:0000313" key="3">
    <source>
        <dbReference type="Proteomes" id="UP001433268"/>
    </source>
</evidence>
<dbReference type="InterPro" id="IPR036047">
    <property type="entry name" value="F-box-like_dom_sf"/>
</dbReference>
<dbReference type="EMBL" id="JAQQWN010000007">
    <property type="protein sequence ID" value="KAK8075745.1"/>
    <property type="molecule type" value="Genomic_DNA"/>
</dbReference>
<comment type="caution">
    <text evidence="2">The sequence shown here is derived from an EMBL/GenBank/DDBJ whole genome shotgun (WGS) entry which is preliminary data.</text>
</comment>